<name>A0A915D7M1_9BILA</name>
<organism evidence="2 3">
    <name type="scientific">Ditylenchus dipsaci</name>
    <dbReference type="NCBI Taxonomy" id="166011"/>
    <lineage>
        <taxon>Eukaryota</taxon>
        <taxon>Metazoa</taxon>
        <taxon>Ecdysozoa</taxon>
        <taxon>Nematoda</taxon>
        <taxon>Chromadorea</taxon>
        <taxon>Rhabditida</taxon>
        <taxon>Tylenchina</taxon>
        <taxon>Tylenchomorpha</taxon>
        <taxon>Sphaerularioidea</taxon>
        <taxon>Anguinidae</taxon>
        <taxon>Anguininae</taxon>
        <taxon>Ditylenchus</taxon>
    </lineage>
</organism>
<dbReference type="Proteomes" id="UP000887574">
    <property type="component" value="Unplaced"/>
</dbReference>
<feature type="transmembrane region" description="Helical" evidence="1">
    <location>
        <begin position="20"/>
        <end position="36"/>
    </location>
</feature>
<keyword evidence="2" id="KW-1185">Reference proteome</keyword>
<keyword evidence="1" id="KW-0472">Membrane</keyword>
<keyword evidence="1" id="KW-0812">Transmembrane</keyword>
<keyword evidence="1" id="KW-1133">Transmembrane helix</keyword>
<sequence>MEQSFSEYALDFLYRVKGDLLFALLLIVCLLISLALRKLALLGFKQNLDGFIGLAITIVATKSLLFFTGRVWPLSAIQVCKRPNFTVKCFFLRHFCLSCNPTSDPFGWSTTASLHCKCHSVDYDFEEPSTIEAFNYCYSFTGLFTGPYYTYQTYYDALHCTHFIKNCLKNCWLNPVDALRGDKINEYGIISLFVWSALAFIYFRMRIYTAWMIAESICYCWSWSVPSQY</sequence>
<evidence type="ECO:0000313" key="2">
    <source>
        <dbReference type="Proteomes" id="UP000887574"/>
    </source>
</evidence>
<dbReference type="WBParaSite" id="jg16868">
    <property type="protein sequence ID" value="jg16868"/>
    <property type="gene ID" value="jg16868"/>
</dbReference>
<feature type="transmembrane region" description="Helical" evidence="1">
    <location>
        <begin position="48"/>
        <end position="67"/>
    </location>
</feature>
<dbReference type="AlphaFoldDB" id="A0A915D7M1"/>
<evidence type="ECO:0000256" key="1">
    <source>
        <dbReference type="SAM" id="Phobius"/>
    </source>
</evidence>
<feature type="transmembrane region" description="Helical" evidence="1">
    <location>
        <begin position="184"/>
        <end position="203"/>
    </location>
</feature>
<proteinExistence type="predicted"/>
<protein>
    <submittedName>
        <fullName evidence="3">Uncharacterized protein</fullName>
    </submittedName>
</protein>
<evidence type="ECO:0000313" key="3">
    <source>
        <dbReference type="WBParaSite" id="jg16868"/>
    </source>
</evidence>
<reference evidence="3" key="1">
    <citation type="submission" date="2022-11" db="UniProtKB">
        <authorList>
            <consortium name="WormBaseParasite"/>
        </authorList>
    </citation>
    <scope>IDENTIFICATION</scope>
</reference>
<accession>A0A915D7M1</accession>